<feature type="domain" description="S1 motif" evidence="7">
    <location>
        <begin position="417"/>
        <end position="488"/>
    </location>
</feature>
<dbReference type="FunFam" id="1.25.40.10:FF:000065">
    <property type="entry name" value="Programmed cell death 11"/>
    <property type="match status" value="1"/>
</dbReference>
<evidence type="ECO:0000256" key="5">
    <source>
        <dbReference type="PROSITE-ProRule" id="PRU00708"/>
    </source>
</evidence>
<dbReference type="InterPro" id="IPR008847">
    <property type="entry name" value="Suf"/>
</dbReference>
<dbReference type="InterPro" id="IPR003107">
    <property type="entry name" value="HAT"/>
</dbReference>
<dbReference type="FunCoup" id="A0A7M7G0Z2">
    <property type="interactions" value="2285"/>
</dbReference>
<dbReference type="GO" id="GO:0006364">
    <property type="term" value="P:rRNA processing"/>
    <property type="evidence" value="ECO:0007669"/>
    <property type="project" value="UniProtKB-KW"/>
</dbReference>
<dbReference type="Pfam" id="PF00575">
    <property type="entry name" value="S1"/>
    <property type="match status" value="1"/>
</dbReference>
<evidence type="ECO:0000313" key="9">
    <source>
        <dbReference type="Proteomes" id="UP000002358"/>
    </source>
</evidence>
<feature type="domain" description="S1 motif" evidence="7">
    <location>
        <begin position="783"/>
        <end position="844"/>
    </location>
</feature>
<dbReference type="SMART" id="SM00316">
    <property type="entry name" value="S1"/>
    <property type="match status" value="8"/>
</dbReference>
<dbReference type="SMART" id="SM00386">
    <property type="entry name" value="HAT"/>
    <property type="match status" value="4"/>
</dbReference>
<comment type="subcellular location">
    <subcellularLocation>
        <location evidence="1">Nucleus</location>
        <location evidence="1">Nucleolus</location>
    </subcellularLocation>
</comment>
<keyword evidence="2" id="KW-0698">rRNA processing</keyword>
<dbReference type="OrthoDB" id="412781at2759"/>
<feature type="domain" description="S1 motif" evidence="7">
    <location>
        <begin position="163"/>
        <end position="237"/>
    </location>
</feature>
<dbReference type="SMR" id="A0A7M7G0Z2"/>
<evidence type="ECO:0000313" key="8">
    <source>
        <dbReference type="EnsemblMetazoa" id="XP_001599465"/>
    </source>
</evidence>
<dbReference type="GO" id="GO:0003723">
    <property type="term" value="F:RNA binding"/>
    <property type="evidence" value="ECO:0007669"/>
    <property type="project" value="TreeGrafter"/>
</dbReference>
<dbReference type="RefSeq" id="XP_001599465.2">
    <property type="nucleotide sequence ID" value="XM_001599415.5"/>
</dbReference>
<reference evidence="8" key="1">
    <citation type="submission" date="2021-01" db="UniProtKB">
        <authorList>
            <consortium name="EnsemblMetazoa"/>
        </authorList>
    </citation>
    <scope>IDENTIFICATION</scope>
</reference>
<evidence type="ECO:0000256" key="2">
    <source>
        <dbReference type="ARBA" id="ARBA00022552"/>
    </source>
</evidence>
<keyword evidence="9" id="KW-1185">Reference proteome</keyword>
<feature type="domain" description="S1 motif" evidence="7">
    <location>
        <begin position="67"/>
        <end position="152"/>
    </location>
</feature>
<feature type="compositionally biased region" description="Acidic residues" evidence="6">
    <location>
        <begin position="1031"/>
        <end position="1043"/>
    </location>
</feature>
<organism evidence="8 9">
    <name type="scientific">Nasonia vitripennis</name>
    <name type="common">Parasitic wasp</name>
    <dbReference type="NCBI Taxonomy" id="7425"/>
    <lineage>
        <taxon>Eukaryota</taxon>
        <taxon>Metazoa</taxon>
        <taxon>Ecdysozoa</taxon>
        <taxon>Arthropoda</taxon>
        <taxon>Hexapoda</taxon>
        <taxon>Insecta</taxon>
        <taxon>Pterygota</taxon>
        <taxon>Neoptera</taxon>
        <taxon>Endopterygota</taxon>
        <taxon>Hymenoptera</taxon>
        <taxon>Apocrita</taxon>
        <taxon>Proctotrupomorpha</taxon>
        <taxon>Chalcidoidea</taxon>
        <taxon>Pteromalidae</taxon>
        <taxon>Pteromalinae</taxon>
        <taxon>Nasonia</taxon>
    </lineage>
</organism>
<keyword evidence="4" id="KW-0539">Nucleus</keyword>
<dbReference type="InterPro" id="IPR003029">
    <property type="entry name" value="S1_domain"/>
</dbReference>
<dbReference type="PANTHER" id="PTHR23270">
    <property type="entry name" value="PROGRAMMED CELL DEATH PROTEIN 11 PRE-RRNA PROCESSING PROTEIN RRP5"/>
    <property type="match status" value="1"/>
</dbReference>
<evidence type="ECO:0000256" key="1">
    <source>
        <dbReference type="ARBA" id="ARBA00004604"/>
    </source>
</evidence>
<dbReference type="Gene3D" id="1.25.40.10">
    <property type="entry name" value="Tetratricopeptide repeat domain"/>
    <property type="match status" value="1"/>
</dbReference>
<dbReference type="GeneID" id="100114445"/>
<evidence type="ECO:0000256" key="4">
    <source>
        <dbReference type="ARBA" id="ARBA00023242"/>
    </source>
</evidence>
<evidence type="ECO:0000256" key="6">
    <source>
        <dbReference type="SAM" id="MobiDB-lite"/>
    </source>
</evidence>
<dbReference type="SUPFAM" id="SSF50249">
    <property type="entry name" value="Nucleic acid-binding proteins"/>
    <property type="match status" value="4"/>
</dbReference>
<dbReference type="Gene3D" id="2.40.50.140">
    <property type="entry name" value="Nucleic acid-binding proteins"/>
    <property type="match status" value="5"/>
</dbReference>
<feature type="compositionally biased region" description="Basic and acidic residues" evidence="6">
    <location>
        <begin position="1100"/>
        <end position="1112"/>
    </location>
</feature>
<dbReference type="PANTHER" id="PTHR23270:SF10">
    <property type="entry name" value="PROTEIN RRP5 HOMOLOG"/>
    <property type="match status" value="1"/>
</dbReference>
<dbReference type="GO" id="GO:0032040">
    <property type="term" value="C:small-subunit processome"/>
    <property type="evidence" value="ECO:0007669"/>
    <property type="project" value="TreeGrafter"/>
</dbReference>
<feature type="repeat" description="PPR" evidence="5">
    <location>
        <begin position="1320"/>
        <end position="1354"/>
    </location>
</feature>
<dbReference type="EnsemblMetazoa" id="XM_001599415">
    <property type="protein sequence ID" value="XP_001599465"/>
    <property type="gene ID" value="LOC100114445"/>
</dbReference>
<feature type="compositionally biased region" description="Polar residues" evidence="6">
    <location>
        <begin position="1066"/>
        <end position="1075"/>
    </location>
</feature>
<feature type="region of interest" description="Disordered" evidence="6">
    <location>
        <begin position="1066"/>
        <end position="1112"/>
    </location>
</feature>
<evidence type="ECO:0000259" key="7">
    <source>
        <dbReference type="PROSITE" id="PS50126"/>
    </source>
</evidence>
<sequence length="1396" mass="155980">MILKSFPRGGKKPVIKPSNNLFSKRTKIKAKKPRSKPNKTKEVASTDDGPLVANTAQNLRLSSLHEGMVIVGRIFRVTDYHAFVSLPGQISAKLQATDISDSYTNSLKSIAKNEEISEEFKPMSDLYKEGDYVVCYVKSFNPNTKKVSVSLEPQLINQSLNPGTLVKRSKVVLSISSVEDHGYVLETGLKNFRAFLSIKDIADEETKLFVGKQIICAVKDVKTAENIYTAKVSIKTKHLDTVETNITSLDSLIPTAQFALTVKKVLKNGLQVEFGENSIGYINQLYLQNSLDSFKKGQELVGTLLYIVPTVKFGYFSLLPQEAEQKLLAIGDVITKAKFVSKDSRGIILQLKKGIQGYVPLKRTEVQFEKIDSVFTKNSIHKCKILAYDSIARVYICSMEKKVIEKTVVNKTILQPGHVVEVKITKIKKNGYISVSSGTRNGFVPADQVSDPGYKATFKVGQNVTARVLETSVKNIFTLKKSLIESKLPILCKMEDAKADAVHDGTVSRITDAGILIRFFDGVKGFIPKKFLNNNTASAKWNMVVGQTVSTVIKDVDVRETKLILSLVKGAKAQNTKFKIGDVVEGIVTDSSAEGVQLRLKNYGEEAPTAYLPAGHMSPCYEVGKLLASKTVAGESVTAIVFSTMPTLILSTTFAPEKTYKIHDLKPEDTVMCSVKKIHKESVKVLMPLVKSSKFGTVPAASAGNIESMYENQILIGKVTRIEKDSQEISLTTQLSKVWKSVSEHDVKMMTAVDVLSSYLNKVTELSRNVYYTSKPISKLSIGQRIKGSVESVMDHGLILKLENNVKGIVRTSHFTGNVVPGQKVEGSVLWINYPHEYVELTLIRSIMNGISIKQNKLAKIPVGVQLRGEIVLITDWFVLVVLKGQGKGTLVTLPSRRHLNDIVPDLTPYQIRDKVRCFGVLNGEDADILLPICMLKSSFEIHIPRELEKPQKRKLEAQNGNEKVSVAKKSKNLKVNEEIKEEKSEGKQVKKEAAEPAKPAERKKVKAQLIDEKKPNKRKRSEQVIKSAESSDDEEVSEEEVEPAAKAVNTKPTQTLAIPECGFQWDSSTTGQVAQDSSSSSEDEEQMEDSSKPKKKKLTPAERREQERLKEREIREREEALASCQVPQTVDQFDRLVLSSPDSSLVWMQYMAYHLQATEIEKARAVARRALKTINFREEDERLNVWQAWLNLESRFGTAESLNEVFQEAVKTNDAQKVYTHMLTVHGDAGRQADLEKLTSAMIAKFKQNPETWISCGTALLKIGMKDKSRHIMQRALQSLPATKHVDLLVRFAQLENRLGDKERAQTLFEQVLTSYPKRTDVWSSYVDSLVKSGDIEIARKVLDRAITQGLPPKKMKVLFKKYIDFESKHGTPENVSRIQELAVKYVEEQCKKLD</sequence>
<dbReference type="InterPro" id="IPR012340">
    <property type="entry name" value="NA-bd_OB-fold"/>
</dbReference>
<dbReference type="Proteomes" id="UP000002358">
    <property type="component" value="Unassembled WGS sequence"/>
</dbReference>
<feature type="region of interest" description="Disordered" evidence="6">
    <location>
        <begin position="976"/>
        <end position="1054"/>
    </location>
</feature>
<feature type="region of interest" description="Disordered" evidence="6">
    <location>
        <begin position="1"/>
        <end position="49"/>
    </location>
</feature>
<dbReference type="PROSITE" id="PS51375">
    <property type="entry name" value="PPR"/>
    <property type="match status" value="1"/>
</dbReference>
<dbReference type="Pfam" id="PF05843">
    <property type="entry name" value="Suf"/>
    <property type="match status" value="1"/>
</dbReference>
<feature type="domain" description="S1 motif" evidence="7">
    <location>
        <begin position="500"/>
        <end position="568"/>
    </location>
</feature>
<protein>
    <recommendedName>
        <fullName evidence="7">S1 motif domain-containing protein</fullName>
    </recommendedName>
</protein>
<dbReference type="SUPFAM" id="SSF48452">
    <property type="entry name" value="TPR-like"/>
    <property type="match status" value="2"/>
</dbReference>
<dbReference type="InParanoid" id="A0A7M7G0Z2"/>
<dbReference type="KEGG" id="nvi:100114445"/>
<evidence type="ECO:0000256" key="3">
    <source>
        <dbReference type="ARBA" id="ARBA00022737"/>
    </source>
</evidence>
<keyword evidence="3" id="KW-0677">Repeat</keyword>
<dbReference type="CTD" id="42899"/>
<dbReference type="InterPro" id="IPR045209">
    <property type="entry name" value="Rrp5"/>
</dbReference>
<name>A0A7M7G0Z2_NASVI</name>
<feature type="compositionally biased region" description="Basic and acidic residues" evidence="6">
    <location>
        <begin position="976"/>
        <end position="1003"/>
    </location>
</feature>
<dbReference type="InterPro" id="IPR002885">
    <property type="entry name" value="PPR_rpt"/>
</dbReference>
<dbReference type="PROSITE" id="PS50126">
    <property type="entry name" value="S1"/>
    <property type="match status" value="5"/>
</dbReference>
<feature type="compositionally biased region" description="Basic residues" evidence="6">
    <location>
        <begin position="24"/>
        <end position="38"/>
    </location>
</feature>
<dbReference type="InterPro" id="IPR011990">
    <property type="entry name" value="TPR-like_helical_dom_sf"/>
</dbReference>
<accession>A0A7M7G0Z2</accession>
<proteinExistence type="predicted"/>